<dbReference type="Pfam" id="PF00342">
    <property type="entry name" value="PGI"/>
    <property type="match status" value="1"/>
</dbReference>
<dbReference type="InterPro" id="IPR046348">
    <property type="entry name" value="SIS_dom_sf"/>
</dbReference>
<dbReference type="GO" id="GO:0097367">
    <property type="term" value="F:carbohydrate derivative binding"/>
    <property type="evidence" value="ECO:0007669"/>
    <property type="project" value="InterPro"/>
</dbReference>
<dbReference type="InterPro" id="IPR001672">
    <property type="entry name" value="G6P_Isomerase"/>
</dbReference>
<dbReference type="AlphaFoldDB" id="A0A1W1BEF9"/>
<dbReference type="PROSITE" id="PS51463">
    <property type="entry name" value="P_GLUCOSE_ISOMERASE_3"/>
    <property type="match status" value="1"/>
</dbReference>
<name>A0A1W1BEF9_9ZZZZ</name>
<dbReference type="GO" id="GO:0006094">
    <property type="term" value="P:gluconeogenesis"/>
    <property type="evidence" value="ECO:0007669"/>
    <property type="project" value="InterPro"/>
</dbReference>
<reference evidence="1" key="1">
    <citation type="submission" date="2016-10" db="EMBL/GenBank/DDBJ databases">
        <authorList>
            <person name="de Groot N.N."/>
        </authorList>
    </citation>
    <scope>NUCLEOTIDE SEQUENCE</scope>
</reference>
<dbReference type="GO" id="GO:0006096">
    <property type="term" value="P:glycolytic process"/>
    <property type="evidence" value="ECO:0007669"/>
    <property type="project" value="InterPro"/>
</dbReference>
<accession>A0A1W1BEF9</accession>
<dbReference type="SUPFAM" id="SSF53697">
    <property type="entry name" value="SIS domain"/>
    <property type="match status" value="1"/>
</dbReference>
<keyword evidence="1" id="KW-0413">Isomerase</keyword>
<gene>
    <name evidence="1" type="ORF">MNB_SM-4-1433</name>
</gene>
<dbReference type="GO" id="GO:0004347">
    <property type="term" value="F:glucose-6-phosphate isomerase activity"/>
    <property type="evidence" value="ECO:0007669"/>
    <property type="project" value="UniProtKB-EC"/>
</dbReference>
<dbReference type="EC" id="5.3.1.9" evidence="1"/>
<organism evidence="1">
    <name type="scientific">hydrothermal vent metagenome</name>
    <dbReference type="NCBI Taxonomy" id="652676"/>
    <lineage>
        <taxon>unclassified sequences</taxon>
        <taxon>metagenomes</taxon>
        <taxon>ecological metagenomes</taxon>
    </lineage>
</organism>
<dbReference type="Gene3D" id="3.40.50.10490">
    <property type="entry name" value="Glucose-6-phosphate isomerase like protein, domain 1"/>
    <property type="match status" value="1"/>
</dbReference>
<proteinExistence type="predicted"/>
<sequence length="108" mass="12217">MTGFDDLDYIENLTFSELIENQANATIQAIENLKDIPCDVIIIDKVDESNIAKLMFNYQLLTSIIGKFVQINTYNQPGVEDGKVILKDILKKSHKSTMNKLMHISKVA</sequence>
<protein>
    <submittedName>
        <fullName evidence="1">Glucose-6-phosphate isomerase</fullName>
        <ecNumber evidence="1">5.3.1.9</ecNumber>
    </submittedName>
</protein>
<evidence type="ECO:0000313" key="1">
    <source>
        <dbReference type="EMBL" id="SFV51883.1"/>
    </source>
</evidence>
<dbReference type="EMBL" id="FPHF01000013">
    <property type="protein sequence ID" value="SFV51883.1"/>
    <property type="molecule type" value="Genomic_DNA"/>
</dbReference>